<evidence type="ECO:0000256" key="2">
    <source>
        <dbReference type="SAM" id="Phobius"/>
    </source>
</evidence>
<dbReference type="InterPro" id="IPR001296">
    <property type="entry name" value="Glyco_trans_1"/>
</dbReference>
<sequence>MKTRPLVLVVCNALDDKTRLERGIVSDSPAASRKVLMLCQALREAGAHPCILSLGRGRANGSLTYFPRTVRRVSGIPVIYAPFSHVRFFSQFLSLFFLIGALFRLSSRRRKAVIFYNRMSAYLPLLLTASVTGYKRFLDLEDGEVAGQNSGPLKARLGRLTTWLYDRLCPDGALLACSALADMTAIRPVHCYYGSTSRKALGEKPNTHPKSILMAGTLSTDTGAHLLIQAIRQLRREPGDWVRHLQFEVTGKGEALDALHALAIEDTAPRVTVHGRTTDAQYAQVLNRCSVGLALKPVDGPLANTTFPSKVIEFAEAGLLVLSTDISDVRAVLGSGALYLTGNEPEELTGLLRKIVEQPEEMEACAQRGQQAVIARCAPHLAGQAVFTFIFGDQP</sequence>
<dbReference type="Proteomes" id="UP000593833">
    <property type="component" value="Chromosome"/>
</dbReference>
<dbReference type="Pfam" id="PF00534">
    <property type="entry name" value="Glycos_transf_1"/>
    <property type="match status" value="1"/>
</dbReference>
<dbReference type="PANTHER" id="PTHR46401">
    <property type="entry name" value="GLYCOSYLTRANSFERASE WBBK-RELATED"/>
    <property type="match status" value="1"/>
</dbReference>
<reference evidence="4 5" key="1">
    <citation type="submission" date="2020-10" db="EMBL/GenBank/DDBJ databases">
        <title>Complete genome sequence of a novel Pseudomonas fluorescens strain isolated from the flower of kumarahou (Pomaderris kumeraho).</title>
        <authorList>
            <person name="Summers M.C."/>
            <person name="Nowak V."/>
            <person name="Fairhurst M.J."/>
            <person name="Owen J.G."/>
            <person name="Gerth M.L."/>
            <person name="Patrick W.M."/>
        </authorList>
    </citation>
    <scope>NUCLEOTIDE SEQUENCE [LARGE SCALE GENOMIC DNA]</scope>
    <source>
        <strain evidence="4 5">KF1</strain>
    </source>
</reference>
<keyword evidence="2" id="KW-0472">Membrane</keyword>
<keyword evidence="2" id="KW-1133">Transmembrane helix</keyword>
<protein>
    <submittedName>
        <fullName evidence="4">Glycosyltransferase family 4 protein</fullName>
    </submittedName>
</protein>
<feature type="domain" description="Glycosyl transferase family 1" evidence="3">
    <location>
        <begin position="205"/>
        <end position="371"/>
    </location>
</feature>
<name>A0A7M2JDJ8_PSEFL</name>
<keyword evidence="2" id="KW-0812">Transmembrane</keyword>
<accession>A0A7M2JDJ8</accession>
<dbReference type="GO" id="GO:0016757">
    <property type="term" value="F:glycosyltransferase activity"/>
    <property type="evidence" value="ECO:0007669"/>
    <property type="project" value="InterPro"/>
</dbReference>
<dbReference type="EMBL" id="CP063233">
    <property type="protein sequence ID" value="QOU06974.1"/>
    <property type="molecule type" value="Genomic_DNA"/>
</dbReference>
<evidence type="ECO:0000256" key="1">
    <source>
        <dbReference type="ARBA" id="ARBA00022679"/>
    </source>
</evidence>
<proteinExistence type="predicted"/>
<evidence type="ECO:0000259" key="3">
    <source>
        <dbReference type="Pfam" id="PF00534"/>
    </source>
</evidence>
<dbReference type="SUPFAM" id="SSF53756">
    <property type="entry name" value="UDP-Glycosyltransferase/glycogen phosphorylase"/>
    <property type="match status" value="1"/>
</dbReference>
<gene>
    <name evidence="4" type="ORF">IM720_09680</name>
</gene>
<dbReference type="RefSeq" id="WP_193690353.1">
    <property type="nucleotide sequence ID" value="NZ_CP063233.1"/>
</dbReference>
<evidence type="ECO:0000313" key="4">
    <source>
        <dbReference type="EMBL" id="QOU06974.1"/>
    </source>
</evidence>
<evidence type="ECO:0000313" key="5">
    <source>
        <dbReference type="Proteomes" id="UP000593833"/>
    </source>
</evidence>
<dbReference type="Gene3D" id="3.40.50.2000">
    <property type="entry name" value="Glycogen Phosphorylase B"/>
    <property type="match status" value="1"/>
</dbReference>
<dbReference type="AlphaFoldDB" id="A0A7M2JDJ8"/>
<dbReference type="GO" id="GO:0009103">
    <property type="term" value="P:lipopolysaccharide biosynthetic process"/>
    <property type="evidence" value="ECO:0007669"/>
    <property type="project" value="TreeGrafter"/>
</dbReference>
<dbReference type="PANTHER" id="PTHR46401:SF2">
    <property type="entry name" value="GLYCOSYLTRANSFERASE WBBK-RELATED"/>
    <property type="match status" value="1"/>
</dbReference>
<organism evidence="4 5">
    <name type="scientific">Pseudomonas fluorescens</name>
    <dbReference type="NCBI Taxonomy" id="294"/>
    <lineage>
        <taxon>Bacteria</taxon>
        <taxon>Pseudomonadati</taxon>
        <taxon>Pseudomonadota</taxon>
        <taxon>Gammaproteobacteria</taxon>
        <taxon>Pseudomonadales</taxon>
        <taxon>Pseudomonadaceae</taxon>
        <taxon>Pseudomonas</taxon>
    </lineage>
</organism>
<feature type="transmembrane region" description="Helical" evidence="2">
    <location>
        <begin position="88"/>
        <end position="105"/>
    </location>
</feature>
<keyword evidence="1 4" id="KW-0808">Transferase</keyword>